<dbReference type="Proteomes" id="UP000314294">
    <property type="component" value="Unassembled WGS sequence"/>
</dbReference>
<name>A0A4Z2HL13_9TELE</name>
<evidence type="ECO:0000313" key="3">
    <source>
        <dbReference type="Proteomes" id="UP000314294"/>
    </source>
</evidence>
<proteinExistence type="predicted"/>
<evidence type="ECO:0000256" key="1">
    <source>
        <dbReference type="SAM" id="MobiDB-lite"/>
    </source>
</evidence>
<gene>
    <name evidence="2" type="ORF">EYF80_023265</name>
</gene>
<comment type="caution">
    <text evidence="2">The sequence shown here is derived from an EMBL/GenBank/DDBJ whole genome shotgun (WGS) entry which is preliminary data.</text>
</comment>
<dbReference type="OrthoDB" id="260807at2759"/>
<sequence>MGRQDIKATAGNEVNVTLVLPNRLRMKTSASGNALVGHDKVLHNEPLPLSKVLNARPPGDRILAKQLHRYPSRASSPGSQHRPLKNNGRHVAGPLLPGGGTARCERFSSRESVPEILLHHSRRKNTVSRAAVCIDTRLHNLHAHSLSPLSLSLSHPPPSLISWTQS</sequence>
<feature type="region of interest" description="Disordered" evidence="1">
    <location>
        <begin position="69"/>
        <end position="98"/>
    </location>
</feature>
<dbReference type="AlphaFoldDB" id="A0A4Z2HL13"/>
<organism evidence="2 3">
    <name type="scientific">Liparis tanakae</name>
    <name type="common">Tanaka's snailfish</name>
    <dbReference type="NCBI Taxonomy" id="230148"/>
    <lineage>
        <taxon>Eukaryota</taxon>
        <taxon>Metazoa</taxon>
        <taxon>Chordata</taxon>
        <taxon>Craniata</taxon>
        <taxon>Vertebrata</taxon>
        <taxon>Euteleostomi</taxon>
        <taxon>Actinopterygii</taxon>
        <taxon>Neopterygii</taxon>
        <taxon>Teleostei</taxon>
        <taxon>Neoteleostei</taxon>
        <taxon>Acanthomorphata</taxon>
        <taxon>Eupercaria</taxon>
        <taxon>Perciformes</taxon>
        <taxon>Cottioidei</taxon>
        <taxon>Cottales</taxon>
        <taxon>Liparidae</taxon>
        <taxon>Liparis</taxon>
    </lineage>
</organism>
<accession>A0A4Z2HL13</accession>
<evidence type="ECO:0000313" key="2">
    <source>
        <dbReference type="EMBL" id="TNN66579.1"/>
    </source>
</evidence>
<protein>
    <submittedName>
        <fullName evidence="2">Uncharacterized protein</fullName>
    </submittedName>
</protein>
<keyword evidence="3" id="KW-1185">Reference proteome</keyword>
<reference evidence="2 3" key="1">
    <citation type="submission" date="2019-03" db="EMBL/GenBank/DDBJ databases">
        <title>First draft genome of Liparis tanakae, snailfish: a comprehensive survey of snailfish specific genes.</title>
        <authorList>
            <person name="Kim W."/>
            <person name="Song I."/>
            <person name="Jeong J.-H."/>
            <person name="Kim D."/>
            <person name="Kim S."/>
            <person name="Ryu S."/>
            <person name="Song J.Y."/>
            <person name="Lee S.K."/>
        </authorList>
    </citation>
    <scope>NUCLEOTIDE SEQUENCE [LARGE SCALE GENOMIC DNA]</scope>
    <source>
        <tissue evidence="2">Muscle</tissue>
    </source>
</reference>
<dbReference type="EMBL" id="SRLO01000217">
    <property type="protein sequence ID" value="TNN66579.1"/>
    <property type="molecule type" value="Genomic_DNA"/>
</dbReference>